<name>A0A1I4L0N6_9PROT</name>
<sequence>MIKQLRFSLLLCALLFIVSACSEGTYSDLEEFVNKSGEGLQGKVDPLPEIKSFIQFTYQAFDIPDPFSPRKNQVKESRNMLQPDLKRPKELLEQFPLENLTMVGTLQRDKHIFALIRTADNTVHRVKIGNYLGQNYGLITGISDTEIKLKEIVQDSAHEWTERFSTLMLQTQEQKI</sequence>
<dbReference type="PIRSF" id="PIRSF016481">
    <property type="entry name" value="Pilus_assembly_PilP"/>
    <property type="match status" value="1"/>
</dbReference>
<dbReference type="OrthoDB" id="5296580at2"/>
<dbReference type="Pfam" id="PF04351">
    <property type="entry name" value="PilP"/>
    <property type="match status" value="1"/>
</dbReference>
<dbReference type="PROSITE" id="PS51257">
    <property type="entry name" value="PROKAR_LIPOPROTEIN"/>
    <property type="match status" value="1"/>
</dbReference>
<evidence type="ECO:0000313" key="2">
    <source>
        <dbReference type="EMBL" id="CAE6503827.1"/>
    </source>
</evidence>
<dbReference type="Proteomes" id="UP000199561">
    <property type="component" value="Unassembled WGS sequence"/>
</dbReference>
<dbReference type="InterPro" id="IPR007446">
    <property type="entry name" value="PilP"/>
</dbReference>
<evidence type="ECO:0000256" key="1">
    <source>
        <dbReference type="SAM" id="SignalP"/>
    </source>
</evidence>
<accession>A0A1I4L0N6</accession>
<dbReference type="AlphaFoldDB" id="A0A1I4L0N6"/>
<evidence type="ECO:0000313" key="3">
    <source>
        <dbReference type="EMBL" id="SFL84585.1"/>
    </source>
</evidence>
<proteinExistence type="predicted"/>
<keyword evidence="1" id="KW-0732">Signal</keyword>
<dbReference type="STRING" id="52442.SAMN05421880_101124"/>
<reference evidence="2" key="2">
    <citation type="submission" date="2021-02" db="EMBL/GenBank/DDBJ databases">
        <authorList>
            <person name="Han P."/>
        </authorList>
    </citation>
    <scope>NUCLEOTIDE SEQUENCE</scope>
    <source>
        <strain evidence="2">Nitrosomonas nitrosa 18-3D</strain>
    </source>
</reference>
<reference evidence="3 4" key="1">
    <citation type="submission" date="2016-10" db="EMBL/GenBank/DDBJ databases">
        <authorList>
            <person name="de Groot N.N."/>
        </authorList>
    </citation>
    <scope>NUCLEOTIDE SEQUENCE [LARGE SCALE GENOMIC DNA]</scope>
    <source>
        <strain evidence="3 4">Nm146</strain>
    </source>
</reference>
<feature type="signal peptide" evidence="1">
    <location>
        <begin position="1"/>
        <end position="22"/>
    </location>
</feature>
<dbReference type="EMBL" id="CAJNAP010000012">
    <property type="protein sequence ID" value="CAE6503827.1"/>
    <property type="molecule type" value="Genomic_DNA"/>
</dbReference>
<evidence type="ECO:0000313" key="4">
    <source>
        <dbReference type="Proteomes" id="UP000199561"/>
    </source>
</evidence>
<keyword evidence="4" id="KW-1185">Reference proteome</keyword>
<feature type="chain" id="PRO_5042685642" evidence="1">
    <location>
        <begin position="23"/>
        <end position="176"/>
    </location>
</feature>
<gene>
    <name evidence="2" type="ORF">NMYAN_20405</name>
    <name evidence="3" type="ORF">SAMN05421880_101124</name>
</gene>
<organism evidence="3 4">
    <name type="scientific">Nitrosomonas nitrosa</name>
    <dbReference type="NCBI Taxonomy" id="52442"/>
    <lineage>
        <taxon>Bacteria</taxon>
        <taxon>Pseudomonadati</taxon>
        <taxon>Pseudomonadota</taxon>
        <taxon>Betaproteobacteria</taxon>
        <taxon>Nitrosomonadales</taxon>
        <taxon>Nitrosomonadaceae</taxon>
        <taxon>Nitrosomonas</taxon>
    </lineage>
</organism>
<protein>
    <submittedName>
        <fullName evidence="3">Type IV pilus assembly protein PilP</fullName>
    </submittedName>
</protein>
<dbReference type="EMBL" id="FOUF01000001">
    <property type="protein sequence ID" value="SFL84585.1"/>
    <property type="molecule type" value="Genomic_DNA"/>
</dbReference>
<dbReference type="RefSeq" id="WP_090665700.1">
    <property type="nucleotide sequence ID" value="NZ_CAJNAP010000012.1"/>
</dbReference>
<dbReference type="Gene3D" id="2.30.30.830">
    <property type="match status" value="1"/>
</dbReference>
<dbReference type="Proteomes" id="UP000601736">
    <property type="component" value="Unassembled WGS sequence"/>
</dbReference>